<keyword evidence="1" id="KW-1133">Transmembrane helix</keyword>
<sequence length="98" mass="11080">MIRGPLELFRVVLIVVFLGVLIASGMTFIYHLIHMSVGGLGFLFIFIATLLFIFVLYRNKFQFHGFFRGKQLQKLSVKLTLTLLVIAVLLIIIAPIVS</sequence>
<organism evidence="2 3">
    <name type="scientific">Sporolactobacillus nakayamae</name>
    <dbReference type="NCBI Taxonomy" id="269670"/>
    <lineage>
        <taxon>Bacteria</taxon>
        <taxon>Bacillati</taxon>
        <taxon>Bacillota</taxon>
        <taxon>Bacilli</taxon>
        <taxon>Bacillales</taxon>
        <taxon>Sporolactobacillaceae</taxon>
        <taxon>Sporolactobacillus</taxon>
    </lineage>
</organism>
<dbReference type="AlphaFoldDB" id="A0A1I2N4F7"/>
<protein>
    <submittedName>
        <fullName evidence="2">Uncharacterized protein</fullName>
    </submittedName>
</protein>
<feature type="transmembrane region" description="Helical" evidence="1">
    <location>
        <begin position="12"/>
        <end position="33"/>
    </location>
</feature>
<evidence type="ECO:0000313" key="2">
    <source>
        <dbReference type="EMBL" id="SFF96607.1"/>
    </source>
</evidence>
<name>A0A1I2N4F7_9BACL</name>
<keyword evidence="1" id="KW-0472">Membrane</keyword>
<dbReference type="RefSeq" id="WP_093669125.1">
    <property type="nucleotide sequence ID" value="NZ_FOOY01000003.1"/>
</dbReference>
<reference evidence="3" key="1">
    <citation type="submission" date="2016-10" db="EMBL/GenBank/DDBJ databases">
        <authorList>
            <person name="Varghese N."/>
            <person name="Submissions S."/>
        </authorList>
    </citation>
    <scope>NUCLEOTIDE SEQUENCE [LARGE SCALE GENOMIC DNA]</scope>
    <source>
        <strain evidence="3">ATCC 700379</strain>
    </source>
</reference>
<gene>
    <name evidence="2" type="ORF">SAMN02982927_00175</name>
</gene>
<proteinExistence type="predicted"/>
<evidence type="ECO:0000256" key="1">
    <source>
        <dbReference type="SAM" id="Phobius"/>
    </source>
</evidence>
<dbReference type="Proteomes" id="UP000198752">
    <property type="component" value="Unassembled WGS sequence"/>
</dbReference>
<accession>A0A1I2N4F7</accession>
<keyword evidence="3" id="KW-1185">Reference proteome</keyword>
<feature type="transmembrane region" description="Helical" evidence="1">
    <location>
        <begin position="39"/>
        <end position="57"/>
    </location>
</feature>
<evidence type="ECO:0000313" key="3">
    <source>
        <dbReference type="Proteomes" id="UP000198752"/>
    </source>
</evidence>
<keyword evidence="1" id="KW-0812">Transmembrane</keyword>
<feature type="transmembrane region" description="Helical" evidence="1">
    <location>
        <begin position="77"/>
        <end position="97"/>
    </location>
</feature>
<dbReference type="EMBL" id="FOOY01000003">
    <property type="protein sequence ID" value="SFF96607.1"/>
    <property type="molecule type" value="Genomic_DNA"/>
</dbReference>